<feature type="compositionally biased region" description="Basic and acidic residues" evidence="1">
    <location>
        <begin position="102"/>
        <end position="116"/>
    </location>
</feature>
<dbReference type="Proteomes" id="UP000053342">
    <property type="component" value="Unassembled WGS sequence"/>
</dbReference>
<accession>A0A0D2AS81</accession>
<dbReference type="GeneID" id="27358349"/>
<dbReference type="AlphaFoldDB" id="A0A0D2AS81"/>
<proteinExistence type="predicted"/>
<dbReference type="EMBL" id="KN847336">
    <property type="protein sequence ID" value="KIW42761.1"/>
    <property type="molecule type" value="Genomic_DNA"/>
</dbReference>
<evidence type="ECO:0000313" key="2">
    <source>
        <dbReference type="EMBL" id="KIW42761.1"/>
    </source>
</evidence>
<evidence type="ECO:0000256" key="1">
    <source>
        <dbReference type="SAM" id="MobiDB-lite"/>
    </source>
</evidence>
<organism evidence="2 3">
    <name type="scientific">Exophiala oligosperma</name>
    <dbReference type="NCBI Taxonomy" id="215243"/>
    <lineage>
        <taxon>Eukaryota</taxon>
        <taxon>Fungi</taxon>
        <taxon>Dikarya</taxon>
        <taxon>Ascomycota</taxon>
        <taxon>Pezizomycotina</taxon>
        <taxon>Eurotiomycetes</taxon>
        <taxon>Chaetothyriomycetidae</taxon>
        <taxon>Chaetothyriales</taxon>
        <taxon>Herpotrichiellaceae</taxon>
        <taxon>Exophiala</taxon>
    </lineage>
</organism>
<gene>
    <name evidence="2" type="ORF">PV06_06275</name>
</gene>
<reference evidence="2 3" key="1">
    <citation type="submission" date="2015-01" db="EMBL/GenBank/DDBJ databases">
        <title>The Genome Sequence of Exophiala oligosperma CBS72588.</title>
        <authorList>
            <consortium name="The Broad Institute Genomics Platform"/>
            <person name="Cuomo C."/>
            <person name="de Hoog S."/>
            <person name="Gorbushina A."/>
            <person name="Stielow B."/>
            <person name="Teixiera M."/>
            <person name="Abouelleil A."/>
            <person name="Chapman S.B."/>
            <person name="Priest M."/>
            <person name="Young S.K."/>
            <person name="Wortman J."/>
            <person name="Nusbaum C."/>
            <person name="Birren B."/>
        </authorList>
    </citation>
    <scope>NUCLEOTIDE SEQUENCE [LARGE SCALE GENOMIC DNA]</scope>
    <source>
        <strain evidence="2 3">CBS 72588</strain>
    </source>
</reference>
<name>A0A0D2AS81_9EURO</name>
<dbReference type="RefSeq" id="XP_016262977.1">
    <property type="nucleotide sequence ID" value="XM_016407373.1"/>
</dbReference>
<sequence>MSIKDARGSGHHHHYHGPCSTFAFDKWLNENRKQQPWNVLREIEDERLESLESTTPKHAKDPKTRCSTDFGYGISETVSWAAETKKHQKNRSRCMDAPNSHDGQRLDHYQVSPDRVKASAEDLKNIGYMLEKPTRKRENATR</sequence>
<protein>
    <submittedName>
        <fullName evidence="2">Uncharacterized protein</fullName>
    </submittedName>
</protein>
<evidence type="ECO:0000313" key="3">
    <source>
        <dbReference type="Proteomes" id="UP000053342"/>
    </source>
</evidence>
<feature type="region of interest" description="Disordered" evidence="1">
    <location>
        <begin position="83"/>
        <end position="116"/>
    </location>
</feature>
<dbReference type="VEuPathDB" id="FungiDB:PV06_06275"/>
<keyword evidence="3" id="KW-1185">Reference proteome</keyword>
<dbReference type="HOGENOM" id="CLU_1815792_0_0_1"/>